<evidence type="ECO:0000313" key="2">
    <source>
        <dbReference type="Proteomes" id="UP000321306"/>
    </source>
</evidence>
<name>A0A511MW23_DEIC1</name>
<dbReference type="RefSeq" id="WP_146881750.1">
    <property type="nucleotide sequence ID" value="NZ_BJXB01000001.1"/>
</dbReference>
<organism evidence="1 2">
    <name type="scientific">Deinococcus cellulosilyticus (strain DSM 18568 / NBRC 106333 / KACC 11606 / 5516J-15)</name>
    <dbReference type="NCBI Taxonomy" id="1223518"/>
    <lineage>
        <taxon>Bacteria</taxon>
        <taxon>Thermotogati</taxon>
        <taxon>Deinococcota</taxon>
        <taxon>Deinococci</taxon>
        <taxon>Deinococcales</taxon>
        <taxon>Deinococcaceae</taxon>
        <taxon>Deinococcus</taxon>
    </lineage>
</organism>
<comment type="caution">
    <text evidence="1">The sequence shown here is derived from an EMBL/GenBank/DDBJ whole genome shotgun (WGS) entry which is preliminary data.</text>
</comment>
<sequence length="232" mass="26483">MTALPSYWLSLPSPDWDEGTLQVFGQLYQQHVASGQGGWMPGDVPVPLWSFLRWMEQHPVVFHGSGNPDIEVFEPRTPLDFSADAFSKQHAVFASGDGIWAMFYAILNRPVRFLNGALQVRQQAGWSPMHYFFSVNGAADRTQLWREGTLYVLPKSAFQPQPPYLMQDREILEPQWICPHPVRPLAKIQVSPQVFPLLSQVRFHDQQHVDFWAAQDPEGFPWLNADGTPRSL</sequence>
<gene>
    <name evidence="1" type="ORF">DC3_02360</name>
</gene>
<keyword evidence="2" id="KW-1185">Reference proteome</keyword>
<dbReference type="EMBL" id="BJXB01000001">
    <property type="protein sequence ID" value="GEM44601.1"/>
    <property type="molecule type" value="Genomic_DNA"/>
</dbReference>
<evidence type="ECO:0000313" key="1">
    <source>
        <dbReference type="EMBL" id="GEM44601.1"/>
    </source>
</evidence>
<dbReference type="AlphaFoldDB" id="A0A511MW23"/>
<dbReference type="OrthoDB" id="3518779at2"/>
<protein>
    <submittedName>
        <fullName evidence="1">Uncharacterized protein</fullName>
    </submittedName>
</protein>
<dbReference type="Proteomes" id="UP000321306">
    <property type="component" value="Unassembled WGS sequence"/>
</dbReference>
<reference evidence="1 2" key="1">
    <citation type="submission" date="2019-07" db="EMBL/GenBank/DDBJ databases">
        <title>Whole genome shotgun sequence of Deinococcus cellulosilyticus NBRC 106333.</title>
        <authorList>
            <person name="Hosoyama A."/>
            <person name="Uohara A."/>
            <person name="Ohji S."/>
            <person name="Ichikawa N."/>
        </authorList>
    </citation>
    <scope>NUCLEOTIDE SEQUENCE [LARGE SCALE GENOMIC DNA]</scope>
    <source>
        <strain evidence="1 2">NBRC 106333</strain>
    </source>
</reference>
<accession>A0A511MW23</accession>
<proteinExistence type="predicted"/>